<evidence type="ECO:0000313" key="3">
    <source>
        <dbReference type="Proteomes" id="UP000192569"/>
    </source>
</evidence>
<dbReference type="STRING" id="698762.SAMN00808754_1238"/>
<evidence type="ECO:0000313" key="2">
    <source>
        <dbReference type="EMBL" id="SMB95424.1"/>
    </source>
</evidence>
<dbReference type="InterPro" id="IPR036866">
    <property type="entry name" value="RibonucZ/Hydroxyglut_hydro"/>
</dbReference>
<dbReference type="InterPro" id="IPR001279">
    <property type="entry name" value="Metallo-B-lactamas"/>
</dbReference>
<evidence type="ECO:0000259" key="1">
    <source>
        <dbReference type="SMART" id="SM00849"/>
    </source>
</evidence>
<dbReference type="SUPFAM" id="SSF56281">
    <property type="entry name" value="Metallo-hydrolase/oxidoreductase"/>
    <property type="match status" value="1"/>
</dbReference>
<dbReference type="AlphaFoldDB" id="A0A1W1VR74"/>
<dbReference type="Gene3D" id="3.60.15.10">
    <property type="entry name" value="Ribonuclease Z/Hydroxyacylglutathione hydrolase-like"/>
    <property type="match status" value="1"/>
</dbReference>
<feature type="domain" description="Metallo-beta-lactamase" evidence="1">
    <location>
        <begin position="15"/>
        <end position="277"/>
    </location>
</feature>
<organism evidence="2 3">
    <name type="scientific">Thermanaeromonas toyohensis ToBE</name>
    <dbReference type="NCBI Taxonomy" id="698762"/>
    <lineage>
        <taxon>Bacteria</taxon>
        <taxon>Bacillati</taxon>
        <taxon>Bacillota</taxon>
        <taxon>Clostridia</taxon>
        <taxon>Neomoorellales</taxon>
        <taxon>Neomoorellaceae</taxon>
        <taxon>Thermanaeromonas</taxon>
    </lineage>
</organism>
<proteinExistence type="predicted"/>
<name>A0A1W1VR74_9FIRM</name>
<dbReference type="PANTHER" id="PTHR43694">
    <property type="entry name" value="RIBONUCLEASE J"/>
    <property type="match status" value="1"/>
</dbReference>
<dbReference type="OrthoDB" id="9803916at2"/>
<keyword evidence="3" id="KW-1185">Reference proteome</keyword>
<protein>
    <submittedName>
        <fullName evidence="2">Ribonuclease J</fullName>
    </submittedName>
</protein>
<accession>A0A1W1VR74</accession>
<reference evidence="2 3" key="1">
    <citation type="submission" date="2017-04" db="EMBL/GenBank/DDBJ databases">
        <authorList>
            <person name="Afonso C.L."/>
            <person name="Miller P.J."/>
            <person name="Scott M.A."/>
            <person name="Spackman E."/>
            <person name="Goraichik I."/>
            <person name="Dimitrov K.M."/>
            <person name="Suarez D.L."/>
            <person name="Swayne D.E."/>
        </authorList>
    </citation>
    <scope>NUCLEOTIDE SEQUENCE [LARGE SCALE GENOMIC DNA]</scope>
    <source>
        <strain evidence="2 3">ToBE</strain>
    </source>
</reference>
<dbReference type="PANTHER" id="PTHR43694:SF1">
    <property type="entry name" value="RIBONUCLEASE J"/>
    <property type="match status" value="1"/>
</dbReference>
<dbReference type="SMART" id="SM00849">
    <property type="entry name" value="Lactamase_B"/>
    <property type="match status" value="1"/>
</dbReference>
<dbReference type="EMBL" id="LT838272">
    <property type="protein sequence ID" value="SMB95424.1"/>
    <property type="molecule type" value="Genomic_DNA"/>
</dbReference>
<dbReference type="Proteomes" id="UP000192569">
    <property type="component" value="Chromosome I"/>
</dbReference>
<gene>
    <name evidence="2" type="ORF">SAMN00808754_1238</name>
</gene>
<sequence>MSVFLTFYDGVDNIGGNKILLEDNGTALLLDFGTNFKVEGMFFDEYLTPRIIFGFADLLALGILPPLQGGYRLDLEYPGIWEKYSSHPSYRKIEIQGVLLSHAHWDHCGYLSYLRADIPVYTSLATSLILKALQDTSSSRLQEVCYITPRELKDGLLRTTDYRRVPGEQRPFVVWGRQGLPDAAQAFWTRCEGSRKLVSRPLVGWKEQIEGGGIGIRFWPMDHSIPGAGAFGLKTSVGWILYTGDFRLHGKQGELSRKFIHEAASLRPVVLICEGTHPGTQRPVTEEEVLDNCRKVIPRTSTLVVADFGPRNIERLLSFLKIAREKGRQLVLTPKDIHLLEALYVSGEPGIPDPYSESNIVLYTRPKAQRARWEENLLERFRKKAPERIVEAKDIRRDPGSYILCFSYYDFHALLDLEVRGGIYIYSSSEAFDEEMLLDQERVKNWIDFFGFELYGTLGREREKSGFHASGHVHGPGLEEMVETIRPEILIPVHTEDKEFFQRFEGLCRIVFPSKGQTLAVG</sequence>
<dbReference type="RefSeq" id="WP_084664842.1">
    <property type="nucleotide sequence ID" value="NZ_LT838272.1"/>
</dbReference>